<geneLocation type="plasmid" evidence="2">
    <name>pnp144</name>
</geneLocation>
<dbReference type="Proteomes" id="UP000179284">
    <property type="component" value="Plasmid pNP144"/>
</dbReference>
<reference evidence="2" key="1">
    <citation type="submission" date="2016-10" db="EMBL/GenBank/DDBJ databases">
        <title>The complete genome sequence of the rumen bacterium Butyrivibrio hungatei MB2003.</title>
        <authorList>
            <person name="Palevich N."/>
            <person name="Kelly W.J."/>
            <person name="Leahy S.C."/>
            <person name="Altermann E."/>
            <person name="Rakonjac J."/>
            <person name="Attwood G.T."/>
        </authorList>
    </citation>
    <scope>NUCLEOTIDE SEQUENCE [LARGE SCALE GENOMIC DNA]</scope>
    <source>
        <strain evidence="2">MB2003</strain>
        <plasmid evidence="2">Plasmid pnp144</plasmid>
    </source>
</reference>
<accession>A0A1D9P5U6</accession>
<keyword evidence="2" id="KW-1185">Reference proteome</keyword>
<dbReference type="RefSeq" id="WP_071177699.1">
    <property type="nucleotide sequence ID" value="NZ_CP017832.1"/>
</dbReference>
<name>A0A1D9P5U6_9FIRM</name>
<gene>
    <name evidence="1" type="ORF">bhn_II141</name>
</gene>
<sequence length="148" mass="16918">MKICVSIDSEEYTILNVEKVVSDDEAVTKLLTNYDCSGLSLEIEKQDDSTRITLSNAHYFIVAQVFDMPANQFATIWWHAYDGVDFKIENSHTSLDDAIKALNTYVNEQWIADEHYDVEYYDEGDSSATANNRNDCEMLKIIDLKEVA</sequence>
<evidence type="ECO:0000313" key="2">
    <source>
        <dbReference type="Proteomes" id="UP000179284"/>
    </source>
</evidence>
<dbReference type="KEGG" id="bhu:bhn_II141"/>
<dbReference type="AlphaFoldDB" id="A0A1D9P5U6"/>
<dbReference type="EMBL" id="CP017832">
    <property type="protein sequence ID" value="AOZ97940.1"/>
    <property type="molecule type" value="Genomic_DNA"/>
</dbReference>
<evidence type="ECO:0000313" key="1">
    <source>
        <dbReference type="EMBL" id="AOZ97940.1"/>
    </source>
</evidence>
<dbReference type="OrthoDB" id="9883936at2"/>
<organism evidence="1 2">
    <name type="scientific">Butyrivibrio hungatei</name>
    <dbReference type="NCBI Taxonomy" id="185008"/>
    <lineage>
        <taxon>Bacteria</taxon>
        <taxon>Bacillati</taxon>
        <taxon>Bacillota</taxon>
        <taxon>Clostridia</taxon>
        <taxon>Lachnospirales</taxon>
        <taxon>Lachnospiraceae</taxon>
        <taxon>Butyrivibrio</taxon>
    </lineage>
</organism>
<keyword evidence="1" id="KW-0614">Plasmid</keyword>
<protein>
    <submittedName>
        <fullName evidence="1">Uncharacterized protein</fullName>
    </submittedName>
</protein>
<proteinExistence type="predicted"/>